<feature type="signal peptide" evidence="1">
    <location>
        <begin position="1"/>
        <end position="19"/>
    </location>
</feature>
<name>A0A5C6GHG3_METRR</name>
<organism evidence="2 3">
    <name type="scientific">Metarhizium rileyi (strain RCEF 4871)</name>
    <name type="common">Nomuraea rileyi</name>
    <dbReference type="NCBI Taxonomy" id="1649241"/>
    <lineage>
        <taxon>Eukaryota</taxon>
        <taxon>Fungi</taxon>
        <taxon>Dikarya</taxon>
        <taxon>Ascomycota</taxon>
        <taxon>Pezizomycotina</taxon>
        <taxon>Sordariomycetes</taxon>
        <taxon>Hypocreomycetidae</taxon>
        <taxon>Hypocreales</taxon>
        <taxon>Clavicipitaceae</taxon>
        <taxon>Metarhizium</taxon>
    </lineage>
</organism>
<evidence type="ECO:0000313" key="3">
    <source>
        <dbReference type="Proteomes" id="UP000317257"/>
    </source>
</evidence>
<accession>A0A5C6GHG3</accession>
<dbReference type="AlphaFoldDB" id="A0A5C6GHG3"/>
<comment type="caution">
    <text evidence="2">The sequence shown here is derived from an EMBL/GenBank/DDBJ whole genome shotgun (WGS) entry which is preliminary data.</text>
</comment>
<reference evidence="3" key="1">
    <citation type="submission" date="2018-12" db="EMBL/GenBank/DDBJ databases">
        <title>The complete genome of Metarhizium rileyi, a key fungal pathogen of Lepidoptera.</title>
        <authorList>
            <person name="Binneck E."/>
            <person name="Lastra C.C.L."/>
            <person name="Sosa-Gomez D.R."/>
        </authorList>
    </citation>
    <scope>NUCLEOTIDE SEQUENCE [LARGE SCALE GENOMIC DNA]</scope>
    <source>
        <strain evidence="3">Cep018-CH2</strain>
    </source>
</reference>
<sequence length="71" mass="7794">MKFSSAIVITALAVVGVPAAPTPGKTVEDYFIGAERRDKTVEEYFIGADKQYFIGADKRDKTVEDYFIGAD</sequence>
<feature type="chain" id="PRO_5023146059" evidence="1">
    <location>
        <begin position="20"/>
        <end position="71"/>
    </location>
</feature>
<keyword evidence="1" id="KW-0732">Signal</keyword>
<proteinExistence type="predicted"/>
<gene>
    <name evidence="2" type="ORF">ED733_005891</name>
</gene>
<evidence type="ECO:0000313" key="2">
    <source>
        <dbReference type="EMBL" id="TWU77375.1"/>
    </source>
</evidence>
<dbReference type="EMBL" id="SBHS01000003">
    <property type="protein sequence ID" value="TWU77375.1"/>
    <property type="molecule type" value="Genomic_DNA"/>
</dbReference>
<dbReference type="Proteomes" id="UP000317257">
    <property type="component" value="Unassembled WGS sequence"/>
</dbReference>
<evidence type="ECO:0000256" key="1">
    <source>
        <dbReference type="SAM" id="SignalP"/>
    </source>
</evidence>
<protein>
    <submittedName>
        <fullName evidence="2">Uncharacterized protein</fullName>
    </submittedName>
</protein>